<dbReference type="Proteomes" id="UP000007266">
    <property type="component" value="Linkage group 8"/>
</dbReference>
<dbReference type="AlphaFoldDB" id="D6WYI4"/>
<accession>D6WYI4</accession>
<keyword evidence="2" id="KW-1185">Reference proteome</keyword>
<dbReference type="HOGENOM" id="CLU_2609173_0_0_1"/>
<sequence length="79" mass="8534">MRPEPHLDTEICRRGAVVAPQALLKALSALQGCYSPDVIKSTIGEAMPPISAKSFSELAAFCVGKERKKKNASDWLCCV</sequence>
<proteinExistence type="predicted"/>
<organism evidence="1 2">
    <name type="scientific">Tribolium castaneum</name>
    <name type="common">Red flour beetle</name>
    <dbReference type="NCBI Taxonomy" id="7070"/>
    <lineage>
        <taxon>Eukaryota</taxon>
        <taxon>Metazoa</taxon>
        <taxon>Ecdysozoa</taxon>
        <taxon>Arthropoda</taxon>
        <taxon>Hexapoda</taxon>
        <taxon>Insecta</taxon>
        <taxon>Pterygota</taxon>
        <taxon>Neoptera</taxon>
        <taxon>Endopterygota</taxon>
        <taxon>Coleoptera</taxon>
        <taxon>Polyphaga</taxon>
        <taxon>Cucujiformia</taxon>
        <taxon>Tenebrionidae</taxon>
        <taxon>Tenebrionidae incertae sedis</taxon>
        <taxon>Tribolium</taxon>
    </lineage>
</organism>
<evidence type="ECO:0000313" key="2">
    <source>
        <dbReference type="Proteomes" id="UP000007266"/>
    </source>
</evidence>
<reference evidence="1 2" key="1">
    <citation type="journal article" date="2008" name="Nature">
        <title>The genome of the model beetle and pest Tribolium castaneum.</title>
        <authorList>
            <consortium name="Tribolium Genome Sequencing Consortium"/>
            <person name="Richards S."/>
            <person name="Gibbs R.A."/>
            <person name="Weinstock G.M."/>
            <person name="Brown S.J."/>
            <person name="Denell R."/>
            <person name="Beeman R.W."/>
            <person name="Gibbs R."/>
            <person name="Beeman R.W."/>
            <person name="Brown S.J."/>
            <person name="Bucher G."/>
            <person name="Friedrich M."/>
            <person name="Grimmelikhuijzen C.J."/>
            <person name="Klingler M."/>
            <person name="Lorenzen M."/>
            <person name="Richards S."/>
            <person name="Roth S."/>
            <person name="Schroder R."/>
            <person name="Tautz D."/>
            <person name="Zdobnov E.M."/>
            <person name="Muzny D."/>
            <person name="Gibbs R.A."/>
            <person name="Weinstock G.M."/>
            <person name="Attaway T."/>
            <person name="Bell S."/>
            <person name="Buhay C.J."/>
            <person name="Chandrabose M.N."/>
            <person name="Chavez D."/>
            <person name="Clerk-Blankenburg K.P."/>
            <person name="Cree A."/>
            <person name="Dao M."/>
            <person name="Davis C."/>
            <person name="Chacko J."/>
            <person name="Dinh H."/>
            <person name="Dugan-Rocha S."/>
            <person name="Fowler G."/>
            <person name="Garner T.T."/>
            <person name="Garnes J."/>
            <person name="Gnirke A."/>
            <person name="Hawes A."/>
            <person name="Hernandez J."/>
            <person name="Hines S."/>
            <person name="Holder M."/>
            <person name="Hume J."/>
            <person name="Jhangiani S.N."/>
            <person name="Joshi V."/>
            <person name="Khan Z.M."/>
            <person name="Jackson L."/>
            <person name="Kovar C."/>
            <person name="Kowis A."/>
            <person name="Lee S."/>
            <person name="Lewis L.R."/>
            <person name="Margolis J."/>
            <person name="Morgan M."/>
            <person name="Nazareth L.V."/>
            <person name="Nguyen N."/>
            <person name="Okwuonu G."/>
            <person name="Parker D."/>
            <person name="Richards S."/>
            <person name="Ruiz S.J."/>
            <person name="Santibanez J."/>
            <person name="Savard J."/>
            <person name="Scherer S.E."/>
            <person name="Schneider B."/>
            <person name="Sodergren E."/>
            <person name="Tautz D."/>
            <person name="Vattahil S."/>
            <person name="Villasana D."/>
            <person name="White C.S."/>
            <person name="Wright R."/>
            <person name="Park Y."/>
            <person name="Beeman R.W."/>
            <person name="Lord J."/>
            <person name="Oppert B."/>
            <person name="Lorenzen M."/>
            <person name="Brown S."/>
            <person name="Wang L."/>
            <person name="Savard J."/>
            <person name="Tautz D."/>
            <person name="Richards S."/>
            <person name="Weinstock G."/>
            <person name="Gibbs R.A."/>
            <person name="Liu Y."/>
            <person name="Worley K."/>
            <person name="Weinstock G."/>
            <person name="Elsik C.G."/>
            <person name="Reese J.T."/>
            <person name="Elhaik E."/>
            <person name="Landan G."/>
            <person name="Graur D."/>
            <person name="Arensburger P."/>
            <person name="Atkinson P."/>
            <person name="Beeman R.W."/>
            <person name="Beidler J."/>
            <person name="Brown S.J."/>
            <person name="Demuth J.P."/>
            <person name="Drury D.W."/>
            <person name="Du Y.Z."/>
            <person name="Fujiwara H."/>
            <person name="Lorenzen M."/>
            <person name="Maselli V."/>
            <person name="Osanai M."/>
            <person name="Park Y."/>
            <person name="Robertson H.M."/>
            <person name="Tu Z."/>
            <person name="Wang J.J."/>
            <person name="Wang S."/>
            <person name="Richards S."/>
            <person name="Song H."/>
            <person name="Zhang L."/>
            <person name="Sodergren E."/>
            <person name="Werner D."/>
            <person name="Stanke M."/>
            <person name="Morgenstern B."/>
            <person name="Solovyev V."/>
            <person name="Kosarev P."/>
            <person name="Brown G."/>
            <person name="Chen H.C."/>
            <person name="Ermolaeva O."/>
            <person name="Hlavina W."/>
            <person name="Kapustin Y."/>
            <person name="Kiryutin B."/>
            <person name="Kitts P."/>
            <person name="Maglott D."/>
            <person name="Pruitt K."/>
            <person name="Sapojnikov V."/>
            <person name="Souvorov A."/>
            <person name="Mackey A.J."/>
            <person name="Waterhouse R.M."/>
            <person name="Wyder S."/>
            <person name="Zdobnov E.M."/>
            <person name="Zdobnov E.M."/>
            <person name="Wyder S."/>
            <person name="Kriventseva E.V."/>
            <person name="Kadowaki T."/>
            <person name="Bork P."/>
            <person name="Aranda M."/>
            <person name="Bao R."/>
            <person name="Beermann A."/>
            <person name="Berns N."/>
            <person name="Bolognesi R."/>
            <person name="Bonneton F."/>
            <person name="Bopp D."/>
            <person name="Brown S.J."/>
            <person name="Bucher G."/>
            <person name="Butts T."/>
            <person name="Chaumot A."/>
            <person name="Denell R.E."/>
            <person name="Ferrier D.E."/>
            <person name="Friedrich M."/>
            <person name="Gordon C.M."/>
            <person name="Jindra M."/>
            <person name="Klingler M."/>
            <person name="Lan Q."/>
            <person name="Lattorff H.M."/>
            <person name="Laudet V."/>
            <person name="von Levetsow C."/>
            <person name="Liu Z."/>
            <person name="Lutz R."/>
            <person name="Lynch J.A."/>
            <person name="da Fonseca R.N."/>
            <person name="Posnien N."/>
            <person name="Reuter R."/>
            <person name="Roth S."/>
            <person name="Savard J."/>
            <person name="Schinko J.B."/>
            <person name="Schmitt C."/>
            <person name="Schoppmeier M."/>
            <person name="Schroder R."/>
            <person name="Shippy T.D."/>
            <person name="Simonnet F."/>
            <person name="Marques-Souza H."/>
            <person name="Tautz D."/>
            <person name="Tomoyasu Y."/>
            <person name="Trauner J."/>
            <person name="Van der Zee M."/>
            <person name="Vervoort M."/>
            <person name="Wittkopp N."/>
            <person name="Wimmer E.A."/>
            <person name="Yang X."/>
            <person name="Jones A.K."/>
            <person name="Sattelle D.B."/>
            <person name="Ebert P.R."/>
            <person name="Nelson D."/>
            <person name="Scott J.G."/>
            <person name="Beeman R.W."/>
            <person name="Muthukrishnan S."/>
            <person name="Kramer K.J."/>
            <person name="Arakane Y."/>
            <person name="Beeman R.W."/>
            <person name="Zhu Q."/>
            <person name="Hogenkamp D."/>
            <person name="Dixit R."/>
            <person name="Oppert B."/>
            <person name="Jiang H."/>
            <person name="Zou Z."/>
            <person name="Marshall J."/>
            <person name="Elpidina E."/>
            <person name="Vinokurov K."/>
            <person name="Oppert C."/>
            <person name="Zou Z."/>
            <person name="Evans J."/>
            <person name="Lu Z."/>
            <person name="Zhao P."/>
            <person name="Sumathipala N."/>
            <person name="Altincicek B."/>
            <person name="Vilcinskas A."/>
            <person name="Williams M."/>
            <person name="Hultmark D."/>
            <person name="Hetru C."/>
            <person name="Jiang H."/>
            <person name="Grimmelikhuijzen C.J."/>
            <person name="Hauser F."/>
            <person name="Cazzamali G."/>
            <person name="Williamson M."/>
            <person name="Park Y."/>
            <person name="Li B."/>
            <person name="Tanaka Y."/>
            <person name="Predel R."/>
            <person name="Neupert S."/>
            <person name="Schachtner J."/>
            <person name="Verleyen P."/>
            <person name="Raible F."/>
            <person name="Bork P."/>
            <person name="Friedrich M."/>
            <person name="Walden K.K."/>
            <person name="Robertson H.M."/>
            <person name="Angeli S."/>
            <person name="Foret S."/>
            <person name="Bucher G."/>
            <person name="Schuetz S."/>
            <person name="Maleszka R."/>
            <person name="Wimmer E.A."/>
            <person name="Beeman R.W."/>
            <person name="Lorenzen M."/>
            <person name="Tomoyasu Y."/>
            <person name="Miller S.C."/>
            <person name="Grossmann D."/>
            <person name="Bucher G."/>
        </authorList>
    </citation>
    <scope>NUCLEOTIDE SEQUENCE [LARGE SCALE GENOMIC DNA]</scope>
    <source>
        <strain evidence="1 2">Georgia GA2</strain>
    </source>
</reference>
<dbReference type="InParanoid" id="D6WYI4"/>
<reference evidence="1 2" key="2">
    <citation type="journal article" date="2010" name="Nucleic Acids Res.">
        <title>BeetleBase in 2010: revisions to provide comprehensive genomic information for Tribolium castaneum.</title>
        <authorList>
            <person name="Kim H.S."/>
            <person name="Murphy T."/>
            <person name="Xia J."/>
            <person name="Caragea D."/>
            <person name="Park Y."/>
            <person name="Beeman R.W."/>
            <person name="Lorenzen M.D."/>
            <person name="Butcher S."/>
            <person name="Manak J.R."/>
            <person name="Brown S.J."/>
        </authorList>
    </citation>
    <scope>GENOME REANNOTATION</scope>
    <source>
        <strain evidence="1 2">Georgia GA2</strain>
    </source>
</reference>
<dbReference type="EMBL" id="KQ971362">
    <property type="protein sequence ID" value="EFA08988.1"/>
    <property type="molecule type" value="Genomic_DNA"/>
</dbReference>
<protein>
    <submittedName>
        <fullName evidence="1">Uncharacterized protein</fullName>
    </submittedName>
</protein>
<name>D6WYI4_TRICA</name>
<evidence type="ECO:0000313" key="1">
    <source>
        <dbReference type="EMBL" id="EFA08988.1"/>
    </source>
</evidence>
<gene>
    <name evidence="1" type="primary">GLEAN_06695</name>
    <name evidence="1" type="ORF">TcasGA2_TC006695</name>
</gene>